<dbReference type="Pfam" id="PF00270">
    <property type="entry name" value="DEAD"/>
    <property type="match status" value="1"/>
</dbReference>
<feature type="compositionally biased region" description="Polar residues" evidence="18">
    <location>
        <begin position="1566"/>
        <end position="1580"/>
    </location>
</feature>
<feature type="compositionally biased region" description="Low complexity" evidence="18">
    <location>
        <begin position="1233"/>
        <end position="1246"/>
    </location>
</feature>
<keyword evidence="21" id="KW-1185">Reference proteome</keyword>
<evidence type="ECO:0000259" key="19">
    <source>
        <dbReference type="PROSITE" id="PS51192"/>
    </source>
</evidence>
<comment type="function">
    <text evidence="15">Required for crossover formation and complete synapsis of homologous chromosomes during meiosis.</text>
</comment>
<dbReference type="Gene3D" id="1.10.3380.10">
    <property type="entry name" value="Sec63 N-terminal domain-like domain"/>
    <property type="match status" value="1"/>
</dbReference>
<protein>
    <recommendedName>
        <fullName evidence="16">Probable ATP-dependent DNA helicase HFM1</fullName>
        <ecNumber evidence="13">5.6.2.4</ecNumber>
    </recommendedName>
    <alternativeName>
        <fullName evidence="17">DNA 3'-5' helicase HFM1</fullName>
    </alternativeName>
</protein>
<evidence type="ECO:0000256" key="15">
    <source>
        <dbReference type="ARBA" id="ARBA00059912"/>
    </source>
</evidence>
<evidence type="ECO:0000256" key="5">
    <source>
        <dbReference type="ARBA" id="ARBA00022771"/>
    </source>
</evidence>
<dbReference type="GO" id="GO:0007131">
    <property type="term" value="P:reciprocal meiotic recombination"/>
    <property type="evidence" value="ECO:0007669"/>
    <property type="project" value="UniProtKB-ARBA"/>
</dbReference>
<keyword evidence="3" id="KW-0479">Metal-binding</keyword>
<dbReference type="FunFam" id="1.10.10.10:FF:000012">
    <property type="entry name" value="U5 small nuclear ribonucleoprotein helicase"/>
    <property type="match status" value="1"/>
</dbReference>
<dbReference type="GO" id="GO:0008270">
    <property type="term" value="F:zinc ion binding"/>
    <property type="evidence" value="ECO:0007669"/>
    <property type="project" value="UniProtKB-KW"/>
</dbReference>
<feature type="compositionally biased region" description="Polar residues" evidence="18">
    <location>
        <begin position="1804"/>
        <end position="1817"/>
    </location>
</feature>
<evidence type="ECO:0000256" key="14">
    <source>
        <dbReference type="ARBA" id="ARBA00048988"/>
    </source>
</evidence>
<evidence type="ECO:0000256" key="16">
    <source>
        <dbReference type="ARBA" id="ARBA00071159"/>
    </source>
</evidence>
<keyword evidence="8" id="KW-0862">Zinc</keyword>
<dbReference type="GO" id="GO:0005524">
    <property type="term" value="F:ATP binding"/>
    <property type="evidence" value="ECO:0007669"/>
    <property type="project" value="UniProtKB-KW"/>
</dbReference>
<dbReference type="InterPro" id="IPR011545">
    <property type="entry name" value="DEAD/DEAH_box_helicase_dom"/>
</dbReference>
<evidence type="ECO:0000256" key="7">
    <source>
        <dbReference type="ARBA" id="ARBA00022806"/>
    </source>
</evidence>
<dbReference type="FunFam" id="3.40.50.300:FF:001076">
    <property type="entry name" value="ATP-dependent DNA helicase MER3"/>
    <property type="match status" value="1"/>
</dbReference>
<feature type="compositionally biased region" description="Polar residues" evidence="18">
    <location>
        <begin position="1737"/>
        <end position="1756"/>
    </location>
</feature>
<dbReference type="FunFam" id="3.40.50.300:FF:000950">
    <property type="entry name" value="probable ATP-dependent DNA helicase HFM1"/>
    <property type="match status" value="1"/>
</dbReference>
<feature type="compositionally biased region" description="Low complexity" evidence="18">
    <location>
        <begin position="1860"/>
        <end position="1882"/>
    </location>
</feature>
<feature type="compositionally biased region" description="Low complexity" evidence="18">
    <location>
        <begin position="1672"/>
        <end position="1682"/>
    </location>
</feature>
<dbReference type="Pfam" id="PF23445">
    <property type="entry name" value="WHD_SNRNP200"/>
    <property type="match status" value="1"/>
</dbReference>
<dbReference type="OrthoDB" id="5575at2759"/>
<feature type="compositionally biased region" description="Polar residues" evidence="18">
    <location>
        <begin position="1683"/>
        <end position="1692"/>
    </location>
</feature>
<dbReference type="InterPro" id="IPR036388">
    <property type="entry name" value="WH-like_DNA-bd_sf"/>
</dbReference>
<dbReference type="PROSITE" id="PS51192">
    <property type="entry name" value="HELICASE_ATP_BIND_1"/>
    <property type="match status" value="1"/>
</dbReference>
<feature type="region of interest" description="Disordered" evidence="18">
    <location>
        <begin position="1779"/>
        <end position="1904"/>
    </location>
</feature>
<dbReference type="InterPro" id="IPR014001">
    <property type="entry name" value="Helicase_ATP-bd"/>
</dbReference>
<comment type="cofactor">
    <cofactor evidence="1">
        <name>Zn(2+)</name>
        <dbReference type="ChEBI" id="CHEBI:29105"/>
    </cofactor>
</comment>
<feature type="region of interest" description="Disordered" evidence="18">
    <location>
        <begin position="1645"/>
        <end position="1694"/>
    </location>
</feature>
<feature type="compositionally biased region" description="Low complexity" evidence="18">
    <location>
        <begin position="1779"/>
        <end position="1802"/>
    </location>
</feature>
<feature type="region of interest" description="Disordered" evidence="18">
    <location>
        <begin position="1562"/>
        <end position="1582"/>
    </location>
</feature>
<evidence type="ECO:0000256" key="11">
    <source>
        <dbReference type="ARBA" id="ARBA00023254"/>
    </source>
</evidence>
<dbReference type="InterPro" id="IPR052247">
    <property type="entry name" value="Meiotic_Crossover_Helicase"/>
</dbReference>
<dbReference type="Pfam" id="PF02889">
    <property type="entry name" value="Sec63"/>
    <property type="match status" value="1"/>
</dbReference>
<accession>A0A8B7Y1I7</accession>
<keyword evidence="5" id="KW-0863">Zinc-finger</keyword>
<dbReference type="GO" id="GO:0003676">
    <property type="term" value="F:nucleic acid binding"/>
    <property type="evidence" value="ECO:0007669"/>
    <property type="project" value="InterPro"/>
</dbReference>
<feature type="domain" description="Helicase C-terminal" evidence="20">
    <location>
        <begin position="481"/>
        <end position="669"/>
    </location>
</feature>
<dbReference type="SMART" id="SM00973">
    <property type="entry name" value="Sec63"/>
    <property type="match status" value="1"/>
</dbReference>
<dbReference type="EC" id="5.6.2.4" evidence="13"/>
<evidence type="ECO:0000256" key="13">
    <source>
        <dbReference type="ARBA" id="ARBA00034808"/>
    </source>
</evidence>
<evidence type="ECO:0000259" key="20">
    <source>
        <dbReference type="PROSITE" id="PS51194"/>
    </source>
</evidence>
<keyword evidence="11" id="KW-0469">Meiosis</keyword>
<dbReference type="InterPro" id="IPR004179">
    <property type="entry name" value="Sec63-dom"/>
</dbReference>
<comment type="catalytic activity">
    <reaction evidence="12">
        <text>Couples ATP hydrolysis with the unwinding of duplex DNA by translocating in the 3'-5' direction.</text>
        <dbReference type="EC" id="5.6.2.4"/>
    </reaction>
</comment>
<evidence type="ECO:0000313" key="22">
    <source>
        <dbReference type="RefSeq" id="XP_022085821.1"/>
    </source>
</evidence>
<dbReference type="FunFam" id="1.10.3380.10:FF:000006">
    <property type="entry name" value="probable ATP-dependent DNA helicase HFM1 isoform X1"/>
    <property type="match status" value="1"/>
</dbReference>
<evidence type="ECO:0000256" key="3">
    <source>
        <dbReference type="ARBA" id="ARBA00022723"/>
    </source>
</evidence>
<keyword evidence="10" id="KW-0413">Isomerase</keyword>
<dbReference type="InterPro" id="IPR027417">
    <property type="entry name" value="P-loop_NTPase"/>
</dbReference>
<dbReference type="GeneID" id="110976656"/>
<feature type="compositionally biased region" description="Polar residues" evidence="18">
    <location>
        <begin position="1067"/>
        <end position="1076"/>
    </location>
</feature>
<keyword evidence="9" id="KW-0067">ATP-binding</keyword>
<comment type="catalytic activity">
    <reaction evidence="14">
        <text>ATP + H2O = ADP + phosphate + H(+)</text>
        <dbReference type="Rhea" id="RHEA:13065"/>
        <dbReference type="ChEBI" id="CHEBI:15377"/>
        <dbReference type="ChEBI" id="CHEBI:15378"/>
        <dbReference type="ChEBI" id="CHEBI:30616"/>
        <dbReference type="ChEBI" id="CHEBI:43474"/>
        <dbReference type="ChEBI" id="CHEBI:456216"/>
        <dbReference type="EC" id="5.6.2.4"/>
    </reaction>
</comment>
<evidence type="ECO:0000256" key="2">
    <source>
        <dbReference type="ARBA" id="ARBA00010140"/>
    </source>
</evidence>
<evidence type="ECO:0000313" key="21">
    <source>
        <dbReference type="Proteomes" id="UP000694845"/>
    </source>
</evidence>
<evidence type="ECO:0000256" key="12">
    <source>
        <dbReference type="ARBA" id="ARBA00034617"/>
    </source>
</evidence>
<evidence type="ECO:0000256" key="10">
    <source>
        <dbReference type="ARBA" id="ARBA00023235"/>
    </source>
</evidence>
<feature type="compositionally biased region" description="Pro residues" evidence="18">
    <location>
        <begin position="1247"/>
        <end position="1257"/>
    </location>
</feature>
<dbReference type="KEGG" id="aplc:110976656"/>
<dbReference type="PROSITE" id="PS51194">
    <property type="entry name" value="HELICASE_CTER"/>
    <property type="match status" value="1"/>
</dbReference>
<evidence type="ECO:0000256" key="9">
    <source>
        <dbReference type="ARBA" id="ARBA00022840"/>
    </source>
</evidence>
<feature type="region of interest" description="Disordered" evidence="18">
    <location>
        <begin position="1725"/>
        <end position="1756"/>
    </location>
</feature>
<dbReference type="OMA" id="ISIALEW"/>
<reference evidence="22" key="1">
    <citation type="submission" date="2025-08" db="UniProtKB">
        <authorList>
            <consortium name="RefSeq"/>
        </authorList>
    </citation>
    <scope>IDENTIFICATION</scope>
</reference>
<dbReference type="SMART" id="SM00490">
    <property type="entry name" value="HELICc"/>
    <property type="match status" value="1"/>
</dbReference>
<feature type="compositionally biased region" description="Polar residues" evidence="18">
    <location>
        <begin position="1405"/>
        <end position="1421"/>
    </location>
</feature>
<organism evidence="21 22">
    <name type="scientific">Acanthaster planci</name>
    <name type="common">Crown-of-thorns starfish</name>
    <dbReference type="NCBI Taxonomy" id="133434"/>
    <lineage>
        <taxon>Eukaryota</taxon>
        <taxon>Metazoa</taxon>
        <taxon>Echinodermata</taxon>
        <taxon>Eleutherozoa</taxon>
        <taxon>Asterozoa</taxon>
        <taxon>Asteroidea</taxon>
        <taxon>Valvatacea</taxon>
        <taxon>Valvatida</taxon>
        <taxon>Acanthasteridae</taxon>
        <taxon>Acanthaster</taxon>
    </lineage>
</organism>
<name>A0A8B7Y1I7_ACAPL</name>
<dbReference type="PANTHER" id="PTHR47835">
    <property type="entry name" value="HFM1, ATP DEPENDENT DNA HELICASE HOMOLOG"/>
    <property type="match status" value="1"/>
</dbReference>
<keyword evidence="7 22" id="KW-0347">Helicase</keyword>
<evidence type="ECO:0000256" key="17">
    <source>
        <dbReference type="ARBA" id="ARBA00093665"/>
    </source>
</evidence>
<dbReference type="Gene3D" id="3.40.50.300">
    <property type="entry name" value="P-loop containing nucleotide triphosphate hydrolases"/>
    <property type="match status" value="2"/>
</dbReference>
<dbReference type="GO" id="GO:0016787">
    <property type="term" value="F:hydrolase activity"/>
    <property type="evidence" value="ECO:0007669"/>
    <property type="project" value="UniProtKB-KW"/>
</dbReference>
<dbReference type="Proteomes" id="UP000694845">
    <property type="component" value="Unplaced"/>
</dbReference>
<comment type="similarity">
    <text evidence="2">Belongs to the helicase family. SKI2 subfamily.</text>
</comment>
<keyword evidence="6" id="KW-0378">Hydrolase</keyword>
<proteinExistence type="inferred from homology"/>
<evidence type="ECO:0000256" key="1">
    <source>
        <dbReference type="ARBA" id="ARBA00001947"/>
    </source>
</evidence>
<sequence>MFHSTTHGKQATVRPFIKHKSCAVPLPPSSMDDIFSSQAFQEDCEHGGDDNEISIPASQLIRENNFKVPTASRGILKRSHHTVNRDPLEDSFFGSQSQSLFDRNSQYENPTASDFDDDSDEELFSSQQPVASQQLFSLSDDWIPSSQPVRQRQKFIPSFTPKRVRIADDAVSHRTSNSRLENFENHISQTPALVTESPYSPLDIPGFTTPGGTTCPGSTLRPVNEIPKKYRSVFPFPYFNIVQSKVLDDVLYTDKHMVVCAPTGSGKTAVFELAIVHLLMAMKSSAVKAKIVYMAPIKALCSQRCQDWKDKFEPLGLKCQELTGDTELDDYFQLQEINIVMTTPEKWDSMTRKWRDNKCLVQLVKLFLIDEVHSLNEENRGATVEAVISRMKTVQAAAVREATRKDRKEEEDAPGLRFLAVSATIPNMEDVAAWLETGGKHAVYHRIDECHRPVKLRKVVLSYPCSERQSEFRFDLSLNYRLSGVIHTYSDQKPTLVFCATRKSVQQAAAILVKEARFVMNTKHRQRLQKTTNLIREAKLRETLLHGVGYHHAGLDAQDRKFVEEMFVRGDLPVLFATSTLAMGVNLPAHLVVVKSTQHYVSGMYCEYTETQILQMIGRAGRPQFDISATAVIMTKHENKRKYEALLNGCDHIESSLHNHLIEHLNAEIVLHTISDISIALEWLKSTFLYIRIMKNPFHYGIPVGLSTEQLEKKLQDMCIRNLNLLSNFGLVKMDPETMDLKPLETGRLMARYCIAFDTMKQFSKISGRESIEDLITMLCKCKEFSDIQLRVNERKILNTLNRDKNRVTIRFPMKGKIKSTDMKVNCLVQATLGCLPIQDFGLSQDGTRIFRAGQRLTRCLLEYLTQRNDFQVLLHAAVISKCFRARLWENSKSVARQIDKIGPALGTALVNAGIVNFQRLESTNPRELELILNRHPPFGNQILDAVTHLPKYDVSLEQAPRYSSQSAEITVTITLMNRAKLAEKQTAKRSHGCLLLIGDADNCIVYKQRITDIQLLRGGPWCKRIDVKRANKAEELSINLISQDYVGLDVQNTYTPFYSGPKHLRTMTTDSSYSQSEREPMKNTKQALKRRQPTALTSIPNLDPQWPGNDADQRNEEEDLFEFGFRKPCSHRCSNKDSCAHECCKFGVPTIRQLPASQGLERQLGQGSPTAALPSATSKAPKLSRLEQYFSELRTKTDGLPPTPSVKRIKAAPGNKCSVDLDRFAFTPKSKPSVPTALSSSTSTPNPTPQPNPVTPATPSAKGWEMLDFYQQSRCQEISTDGEDQEELEALGDQIPDQTTLTWPDNLRANTDDANMSWSDSDREEMVLDRYMQDDDGINADELASDDNCWLSNPYEAALASQIQRQPHHSPQQQQHVHIYRPAASRYRQHHHNPGEKQLWSYEESATSHKQQQQFQSRPDSTAVHRRRGQVFAWKSPTISQLQTGEAPVVIPSPPTSFNPPWTSNNEMSMTRGLSSNARYSANDFVSAKTALASWLPSASAQIPSARQSRNNITSFTIDELDKAYKTQHMSYIPQELPTVSHQDEPTVSTEDTPIIVLSDEDTTMDINNSSQPYIMNSSSDEEFLQSCLEVESRKASKARQDTLPPAGSIVTSSQSSTSETSDHKNQWQSPVVAAANNFQGRKCGENQARPVSDTPLSPSSSPEICKPTASRSNQSENSSSGPPTAQSTKKSLNHNLRHSSNACLFSPIISLPRRFVPFDKSSITSSCRNPPHQDPSLSQSLKHSEPNSPECCSTAQNSWHLKSPILTSSLQEFIQKPSLGASPSSPTSSNTTKSLTTELSPAFNSNRPGYSQLTEGPSHPYLNPQTSGIASPKSSSQGSPTHKASSFYQQTSNLTPQPSLAVSLRSPPSSSSGKKLCSPLLRRHKTRDFFTTNPDKSPQGADDAEAIYDKLFEGIFS</sequence>
<dbReference type="SUPFAM" id="SSF52540">
    <property type="entry name" value="P-loop containing nucleoside triphosphate hydrolases"/>
    <property type="match status" value="1"/>
</dbReference>
<evidence type="ECO:0000256" key="4">
    <source>
        <dbReference type="ARBA" id="ARBA00022741"/>
    </source>
</evidence>
<evidence type="ECO:0000256" key="18">
    <source>
        <dbReference type="SAM" id="MobiDB-lite"/>
    </source>
</evidence>
<dbReference type="InterPro" id="IPR001650">
    <property type="entry name" value="Helicase_C-like"/>
</dbReference>
<dbReference type="SMART" id="SM00487">
    <property type="entry name" value="DEXDc"/>
    <property type="match status" value="1"/>
</dbReference>
<feature type="compositionally biased region" description="Polar residues" evidence="18">
    <location>
        <begin position="1825"/>
        <end position="1859"/>
    </location>
</feature>
<dbReference type="SUPFAM" id="SSF158702">
    <property type="entry name" value="Sec63 N-terminal domain-like"/>
    <property type="match status" value="1"/>
</dbReference>
<dbReference type="Gene3D" id="1.10.10.10">
    <property type="entry name" value="Winged helix-like DNA-binding domain superfamily/Winged helix DNA-binding domain"/>
    <property type="match status" value="1"/>
</dbReference>
<feature type="region of interest" description="Disordered" evidence="18">
    <location>
        <begin position="1402"/>
        <end position="1424"/>
    </location>
</feature>
<dbReference type="GO" id="GO:0043138">
    <property type="term" value="F:3'-5' DNA helicase activity"/>
    <property type="evidence" value="ECO:0007669"/>
    <property type="project" value="UniProtKB-EC"/>
</dbReference>
<evidence type="ECO:0000256" key="6">
    <source>
        <dbReference type="ARBA" id="ARBA00022801"/>
    </source>
</evidence>
<feature type="region of interest" description="Disordered" evidence="18">
    <location>
        <begin position="1229"/>
        <end position="1262"/>
    </location>
</feature>
<dbReference type="InterPro" id="IPR057842">
    <property type="entry name" value="WH_MER3"/>
</dbReference>
<gene>
    <name evidence="22" type="primary">LOC110976656</name>
</gene>
<feature type="domain" description="Helicase ATP-binding" evidence="19">
    <location>
        <begin position="248"/>
        <end position="443"/>
    </location>
</feature>
<keyword evidence="4" id="KW-0547">Nucleotide-binding</keyword>
<dbReference type="CTD" id="164045"/>
<dbReference type="RefSeq" id="XP_022085821.1">
    <property type="nucleotide sequence ID" value="XM_022230129.1"/>
</dbReference>
<evidence type="ECO:0000256" key="8">
    <source>
        <dbReference type="ARBA" id="ARBA00022833"/>
    </source>
</evidence>
<feature type="region of interest" description="Disordered" evidence="18">
    <location>
        <begin position="1597"/>
        <end position="1629"/>
    </location>
</feature>
<feature type="region of interest" description="Disordered" evidence="18">
    <location>
        <begin position="1067"/>
        <end position="1113"/>
    </location>
</feature>
<feature type="compositionally biased region" description="Low complexity" evidence="18">
    <location>
        <begin position="1610"/>
        <end position="1621"/>
    </location>
</feature>
<dbReference type="Pfam" id="PF00271">
    <property type="entry name" value="Helicase_C"/>
    <property type="match status" value="1"/>
</dbReference>
<dbReference type="PANTHER" id="PTHR47835:SF3">
    <property type="entry name" value="HELICASE FOR MEIOSIS 1"/>
    <property type="match status" value="1"/>
</dbReference>
<dbReference type="CDD" id="cd18795">
    <property type="entry name" value="SF2_C_Ski2"/>
    <property type="match status" value="1"/>
</dbReference>